<evidence type="ECO:0000313" key="2">
    <source>
        <dbReference type="EMBL" id="KND39365.1"/>
    </source>
</evidence>
<organism evidence="2 3">
    <name type="scientific">Streptomyces acidiscabies</name>
    <dbReference type="NCBI Taxonomy" id="42234"/>
    <lineage>
        <taxon>Bacteria</taxon>
        <taxon>Bacillati</taxon>
        <taxon>Actinomycetota</taxon>
        <taxon>Actinomycetes</taxon>
        <taxon>Kitasatosporales</taxon>
        <taxon>Streptomycetaceae</taxon>
        <taxon>Streptomyces</taxon>
    </lineage>
</organism>
<dbReference type="EMBL" id="JPPY01000025">
    <property type="protein sequence ID" value="KND39365.1"/>
    <property type="molecule type" value="Genomic_DNA"/>
</dbReference>
<dbReference type="AlphaFoldDB" id="A0A0L0KP31"/>
<accession>A0A0L0KP31</accession>
<keyword evidence="2" id="KW-0449">Lipoprotein</keyword>
<reference evidence="3" key="1">
    <citation type="submission" date="2014-07" db="EMBL/GenBank/DDBJ databases">
        <title>Genome sequencing of plant-pathogenic Streptomyces species.</title>
        <authorList>
            <person name="Harrison J."/>
            <person name="Sapp M."/>
            <person name="Thwaites R."/>
            <person name="Studholme D.J."/>
        </authorList>
    </citation>
    <scope>NUCLEOTIDE SEQUENCE [LARGE SCALE GENOMIC DNA]</scope>
    <source>
        <strain evidence="3">NCPPB 4445</strain>
    </source>
</reference>
<comment type="caution">
    <text evidence="2">The sequence shown here is derived from an EMBL/GenBank/DDBJ whole genome shotgun (WGS) entry which is preliminary data.</text>
</comment>
<evidence type="ECO:0000313" key="3">
    <source>
        <dbReference type="Proteomes" id="UP000037151"/>
    </source>
</evidence>
<feature type="compositionally biased region" description="Polar residues" evidence="1">
    <location>
        <begin position="1"/>
        <end position="26"/>
    </location>
</feature>
<dbReference type="RefSeq" id="WP_050369376.1">
    <property type="nucleotide sequence ID" value="NZ_KQ257800.1"/>
</dbReference>
<sequence>MFSAAGCSSSGPSTEETASGAPSVSQRVRARAVQDSQGLVKQYDAVLAARPGLTGLLAPLRGEVVRHVGAFGGTVSPAPVPSPAAPLDDKSALTQLAAAERALADRRAGELLTVPGELARLLASVAAAGAVHAYVLAEGAR</sequence>
<proteinExistence type="predicted"/>
<gene>
    <name evidence="2" type="ORF">IQ63_03885</name>
</gene>
<protein>
    <submittedName>
        <fullName evidence="2">Lipoprotein</fullName>
    </submittedName>
</protein>
<dbReference type="Proteomes" id="UP000037151">
    <property type="component" value="Unassembled WGS sequence"/>
</dbReference>
<dbReference type="PATRIC" id="fig|42234.21.peg.801"/>
<evidence type="ECO:0000256" key="1">
    <source>
        <dbReference type="SAM" id="MobiDB-lite"/>
    </source>
</evidence>
<name>A0A0L0KP31_9ACTN</name>
<feature type="region of interest" description="Disordered" evidence="1">
    <location>
        <begin position="1"/>
        <end position="28"/>
    </location>
</feature>